<gene>
    <name evidence="1" type="ORF">g.92626</name>
</gene>
<organism evidence="1">
    <name type="scientific">Lygus hesperus</name>
    <name type="common">Western plant bug</name>
    <dbReference type="NCBI Taxonomy" id="30085"/>
    <lineage>
        <taxon>Eukaryota</taxon>
        <taxon>Metazoa</taxon>
        <taxon>Ecdysozoa</taxon>
        <taxon>Arthropoda</taxon>
        <taxon>Hexapoda</taxon>
        <taxon>Insecta</taxon>
        <taxon>Pterygota</taxon>
        <taxon>Neoptera</taxon>
        <taxon>Paraneoptera</taxon>
        <taxon>Hemiptera</taxon>
        <taxon>Heteroptera</taxon>
        <taxon>Panheteroptera</taxon>
        <taxon>Cimicomorpha</taxon>
        <taxon>Miridae</taxon>
        <taxon>Mirini</taxon>
        <taxon>Lygus</taxon>
    </lineage>
</organism>
<accession>A0A146LCZ8</accession>
<protein>
    <submittedName>
        <fullName evidence="1">Uncharacterized protein</fullName>
    </submittedName>
</protein>
<dbReference type="AlphaFoldDB" id="A0A146LCZ8"/>
<evidence type="ECO:0000313" key="1">
    <source>
        <dbReference type="EMBL" id="JAQ05395.1"/>
    </source>
</evidence>
<sequence length="99" mass="10713">MQLQQHEHTNVAGDAKSTSKYKCAPVSNCLHTLYVGVPTVLDPLLTVAQSVVCGSITDGGSLRMQPPTSKYNNLPASHGHFISKYCGHRRPRHSVCAVL</sequence>
<proteinExistence type="predicted"/>
<name>A0A146LCZ8_LYGHE</name>
<reference evidence="1" key="1">
    <citation type="journal article" date="2016" name="Gigascience">
        <title>De novo construction of an expanded transcriptome assembly for the western tarnished plant bug, Lygus hesperus.</title>
        <authorList>
            <person name="Tassone E.E."/>
            <person name="Geib S.M."/>
            <person name="Hall B."/>
            <person name="Fabrick J.A."/>
            <person name="Brent C.S."/>
            <person name="Hull J.J."/>
        </authorList>
    </citation>
    <scope>NUCLEOTIDE SEQUENCE</scope>
</reference>
<dbReference type="EMBL" id="GDHC01013234">
    <property type="protein sequence ID" value="JAQ05395.1"/>
    <property type="molecule type" value="Transcribed_RNA"/>
</dbReference>